<comment type="caution">
    <text evidence="3">The sequence shown here is derived from an EMBL/GenBank/DDBJ whole genome shotgun (WGS) entry which is preliminary data.</text>
</comment>
<feature type="region of interest" description="Disordered" evidence="1">
    <location>
        <begin position="53"/>
        <end position="77"/>
    </location>
</feature>
<evidence type="ECO:0000313" key="4">
    <source>
        <dbReference type="Proteomes" id="UP001162162"/>
    </source>
</evidence>
<name>A0AAV8YPF4_9CUCU</name>
<evidence type="ECO:0000313" key="3">
    <source>
        <dbReference type="EMBL" id="KAJ8953179.1"/>
    </source>
</evidence>
<feature type="domain" description="Nbr1 FW" evidence="2">
    <location>
        <begin position="104"/>
        <end position="163"/>
    </location>
</feature>
<feature type="compositionally biased region" description="Low complexity" evidence="1">
    <location>
        <begin position="55"/>
        <end position="72"/>
    </location>
</feature>
<proteinExistence type="predicted"/>
<keyword evidence="4" id="KW-1185">Reference proteome</keyword>
<dbReference type="EMBL" id="JAPWTK010000059">
    <property type="protein sequence ID" value="KAJ8953179.1"/>
    <property type="molecule type" value="Genomic_DNA"/>
</dbReference>
<dbReference type="InterPro" id="IPR032350">
    <property type="entry name" value="Nbr1_FW"/>
</dbReference>
<organism evidence="3 4">
    <name type="scientific">Aromia moschata</name>
    <dbReference type="NCBI Taxonomy" id="1265417"/>
    <lineage>
        <taxon>Eukaryota</taxon>
        <taxon>Metazoa</taxon>
        <taxon>Ecdysozoa</taxon>
        <taxon>Arthropoda</taxon>
        <taxon>Hexapoda</taxon>
        <taxon>Insecta</taxon>
        <taxon>Pterygota</taxon>
        <taxon>Neoptera</taxon>
        <taxon>Endopterygota</taxon>
        <taxon>Coleoptera</taxon>
        <taxon>Polyphaga</taxon>
        <taxon>Cucujiformia</taxon>
        <taxon>Chrysomeloidea</taxon>
        <taxon>Cerambycidae</taxon>
        <taxon>Cerambycinae</taxon>
        <taxon>Callichromatini</taxon>
        <taxon>Aromia</taxon>
    </lineage>
</organism>
<dbReference type="InterPro" id="IPR013783">
    <property type="entry name" value="Ig-like_fold"/>
</dbReference>
<dbReference type="Proteomes" id="UP001162162">
    <property type="component" value="Unassembled WGS sequence"/>
</dbReference>
<dbReference type="Gene3D" id="2.60.40.10">
    <property type="entry name" value="Immunoglobulins"/>
    <property type="match status" value="1"/>
</dbReference>
<sequence>MNSTQNDIPLVSYRGGPRGDETKDLINSLKIEGKLERKLEKLEHKTKKIKEKKLALLTKSSDSDAGQSSSRSHSYRHCAKQDDLQKYDAVPVNTQKVVPHMLGGEVYLHQWEVMNTGKLPWTSETTLNFTWGAKALKPLDTIISVPHLKPGETGTLAVRLQIPCVTYVKLK</sequence>
<gene>
    <name evidence="3" type="ORF">NQ318_003215</name>
</gene>
<protein>
    <recommendedName>
        <fullName evidence="2">Nbr1 FW domain-containing protein</fullName>
    </recommendedName>
</protein>
<reference evidence="3" key="1">
    <citation type="journal article" date="2023" name="Insect Mol. Biol.">
        <title>Genome sequencing provides insights into the evolution of gene families encoding plant cell wall-degrading enzymes in longhorned beetles.</title>
        <authorList>
            <person name="Shin N.R."/>
            <person name="Okamura Y."/>
            <person name="Kirsch R."/>
            <person name="Pauchet Y."/>
        </authorList>
    </citation>
    <scope>NUCLEOTIDE SEQUENCE</scope>
    <source>
        <strain evidence="3">AMC_N1</strain>
    </source>
</reference>
<evidence type="ECO:0000259" key="2">
    <source>
        <dbReference type="Pfam" id="PF16158"/>
    </source>
</evidence>
<dbReference type="AlphaFoldDB" id="A0AAV8YPF4"/>
<feature type="region of interest" description="Disordered" evidence="1">
    <location>
        <begin position="1"/>
        <end position="22"/>
    </location>
</feature>
<dbReference type="Pfam" id="PF16158">
    <property type="entry name" value="N_BRCA1_IG"/>
    <property type="match status" value="1"/>
</dbReference>
<evidence type="ECO:0000256" key="1">
    <source>
        <dbReference type="SAM" id="MobiDB-lite"/>
    </source>
</evidence>
<accession>A0AAV8YPF4</accession>